<organism evidence="3 4">
    <name type="scientific">Diaporthe eres</name>
    <name type="common">Phomopsis oblonga</name>
    <dbReference type="NCBI Taxonomy" id="83184"/>
    <lineage>
        <taxon>Eukaryota</taxon>
        <taxon>Fungi</taxon>
        <taxon>Dikarya</taxon>
        <taxon>Ascomycota</taxon>
        <taxon>Pezizomycotina</taxon>
        <taxon>Sordariomycetes</taxon>
        <taxon>Sordariomycetidae</taxon>
        <taxon>Diaporthales</taxon>
        <taxon>Diaporthaceae</taxon>
        <taxon>Diaporthe</taxon>
        <taxon>Diaporthe eres species complex</taxon>
    </lineage>
</organism>
<gene>
    <name evidence="3" type="ORF">SLS63_010204</name>
</gene>
<feature type="signal peptide" evidence="1">
    <location>
        <begin position="1"/>
        <end position="19"/>
    </location>
</feature>
<dbReference type="InterPro" id="IPR029058">
    <property type="entry name" value="AB_hydrolase_fold"/>
</dbReference>
<dbReference type="Pfam" id="PF12697">
    <property type="entry name" value="Abhydrolase_6"/>
    <property type="match status" value="1"/>
</dbReference>
<reference evidence="3 4" key="1">
    <citation type="submission" date="2024-02" db="EMBL/GenBank/DDBJ databases">
        <title>De novo assembly and annotation of 12 fungi associated with fruit tree decline syndrome in Ontario, Canada.</title>
        <authorList>
            <person name="Sulman M."/>
            <person name="Ellouze W."/>
            <person name="Ilyukhin E."/>
        </authorList>
    </citation>
    <scope>NUCLEOTIDE SEQUENCE [LARGE SCALE GENOMIC DNA]</scope>
    <source>
        <strain evidence="3 4">M169</strain>
    </source>
</reference>
<dbReference type="PANTHER" id="PTHR34853:SF1">
    <property type="entry name" value="LIPASE 5"/>
    <property type="match status" value="1"/>
</dbReference>
<keyword evidence="4" id="KW-1185">Reference proteome</keyword>
<name>A0ABR1NXI6_DIAER</name>
<dbReference type="EMBL" id="JAKNSF020000082">
    <property type="protein sequence ID" value="KAK7719054.1"/>
    <property type="molecule type" value="Genomic_DNA"/>
</dbReference>
<dbReference type="PIRSF" id="PIRSF029171">
    <property type="entry name" value="Esterase_LipA"/>
    <property type="match status" value="1"/>
</dbReference>
<comment type="caution">
    <text evidence="3">The sequence shown here is derived from an EMBL/GenBank/DDBJ whole genome shotgun (WGS) entry which is preliminary data.</text>
</comment>
<feature type="domain" description="AB hydrolase-1" evidence="2">
    <location>
        <begin position="144"/>
        <end position="430"/>
    </location>
</feature>
<evidence type="ECO:0000256" key="1">
    <source>
        <dbReference type="SAM" id="SignalP"/>
    </source>
</evidence>
<protein>
    <recommendedName>
        <fullName evidence="2">AB hydrolase-1 domain-containing protein</fullName>
    </recommendedName>
</protein>
<keyword evidence="1" id="KW-0732">Signal</keyword>
<evidence type="ECO:0000313" key="4">
    <source>
        <dbReference type="Proteomes" id="UP001430848"/>
    </source>
</evidence>
<dbReference type="PANTHER" id="PTHR34853">
    <property type="match status" value="1"/>
</dbReference>
<dbReference type="InterPro" id="IPR000073">
    <property type="entry name" value="AB_hydrolase_1"/>
</dbReference>
<dbReference type="InterPro" id="IPR005152">
    <property type="entry name" value="Lipase_secreted"/>
</dbReference>
<dbReference type="Proteomes" id="UP001430848">
    <property type="component" value="Unassembled WGS sequence"/>
</dbReference>
<dbReference type="SUPFAM" id="SSF53474">
    <property type="entry name" value="alpha/beta-Hydrolases"/>
    <property type="match status" value="1"/>
</dbReference>
<accession>A0ABR1NXI6</accession>
<evidence type="ECO:0000313" key="3">
    <source>
        <dbReference type="EMBL" id="KAK7719054.1"/>
    </source>
</evidence>
<evidence type="ECO:0000259" key="2">
    <source>
        <dbReference type="Pfam" id="PF12697"/>
    </source>
</evidence>
<proteinExistence type="predicted"/>
<feature type="chain" id="PRO_5047287020" description="AB hydrolase-1 domain-containing protein" evidence="1">
    <location>
        <begin position="20"/>
        <end position="471"/>
    </location>
</feature>
<sequence length="471" mass="50946">MLFNQVFFTVVISALTVYATTQSASTKLNASTTCDETCKEVVLHASSWEAEQRASDTSFYTVPENYSSALAPGSVLRLEETTNLTNYTVPAPLTMSRILYTTEDLNGTVIPASAYILWPSSPLEVPVASSSSNSSQWPIVAWAHGTSGGLSPCAPSNYRNLQYHFQVPFTMALQGYVVVAPDYAGLGVGRLPDGDEIGHPWGAWPAQANDLAHAVTAARDAFPQFLDAHGPFIAMGHSQGAAAVWSFTERQVNKPVAGYKGAIALAPPTSVIDHARRARSDHAANKTRLWTNAYLSFQTPLIKGVTAAYPPLNLSGMTGLGRDRWVNVQEAVQGCLPTKQVASIGAPLAGLAHRNWTEHPAVLEFERRTEFGRRPFRGPLLVLSGDLDAVTDIESLKEKVTGTCAALDSEDSQESLSFVEYIGLNHFPVIQASQGKWLGWARDRFFSSGGVNAGCRTEVVRGFRGEECHTI</sequence>
<dbReference type="Gene3D" id="3.40.50.1820">
    <property type="entry name" value="alpha/beta hydrolase"/>
    <property type="match status" value="1"/>
</dbReference>